<dbReference type="InterPro" id="IPR017850">
    <property type="entry name" value="Alkaline_phosphatase_core_sf"/>
</dbReference>
<dbReference type="EMBL" id="CP155447">
    <property type="protein sequence ID" value="XBH00790.1"/>
    <property type="molecule type" value="Genomic_DNA"/>
</dbReference>
<reference evidence="1" key="1">
    <citation type="submission" date="2024-05" db="EMBL/GenBank/DDBJ databases">
        <title>Planctomycetes of the genus Singulisphaera possess chitinolytic capabilities.</title>
        <authorList>
            <person name="Ivanova A."/>
        </authorList>
    </citation>
    <scope>NUCLEOTIDE SEQUENCE</scope>
    <source>
        <strain evidence="1">Ch08T</strain>
    </source>
</reference>
<name>A0AAU7C6M1_9BACT</name>
<accession>A0AAU7C6M1</accession>
<gene>
    <name evidence="1" type="ORF">V5E97_20770</name>
</gene>
<organism evidence="1">
    <name type="scientific">Singulisphaera sp. Ch08</name>
    <dbReference type="NCBI Taxonomy" id="3120278"/>
    <lineage>
        <taxon>Bacteria</taxon>
        <taxon>Pseudomonadati</taxon>
        <taxon>Planctomycetota</taxon>
        <taxon>Planctomycetia</taxon>
        <taxon>Isosphaerales</taxon>
        <taxon>Isosphaeraceae</taxon>
        <taxon>Singulisphaera</taxon>
    </lineage>
</organism>
<dbReference type="SUPFAM" id="SSF53649">
    <property type="entry name" value="Alkaline phosphatase-like"/>
    <property type="match status" value="1"/>
</dbReference>
<dbReference type="Pfam" id="PF07394">
    <property type="entry name" value="DUF1501"/>
    <property type="match status" value="1"/>
</dbReference>
<protein>
    <submittedName>
        <fullName evidence="1">DUF1501 domain-containing protein</fullName>
    </submittedName>
</protein>
<evidence type="ECO:0000313" key="1">
    <source>
        <dbReference type="EMBL" id="XBH00790.1"/>
    </source>
</evidence>
<sequence length="488" mass="52895">MNRSHRCTHPSVTRRTAVQAGALGLLGLGMNHLEALRAATLPLGSAGGTAKSCIYIFLSGGLAQHESFDLKPDAPDGIRGEFRPIATGTPGVEVCEHLPGLALRSRRWAVVRSLTHPTNDHTLGHYLMLTGRSKADPGFRGDRQPRPSDWPSIASVVGGVVPSRAHNLPPAVVLPERLVHWSGGAIPGAYGGQMGAHRDPFFIEASPYGNPFWRGAYPEYTFPNEAKKPPEGRDDRVYQAPNLTLSPGMTLGRLNHRTELLRELDHQRGALEDAATSARFDRHRQSAISLLASTEVRRAFDVTRADDKTQDRYGRNSFGWSLLMAFRLVEAGVSLVQVNLGNNETWDTHGDIFPRLKDKLLPPTDRALCALLDDLESLGLLDSTLILMGSEFGRTPKLSTLAASYPGPGRDHWGALQSLWLAGGGVRGGTVIGSSDKIGAYPASNPQTPENMAATIYQALGIPSTAAWHDELERPHQIYQGLPIPGLI</sequence>
<dbReference type="PANTHER" id="PTHR43737:SF1">
    <property type="entry name" value="DUF1501 DOMAIN-CONTAINING PROTEIN"/>
    <property type="match status" value="1"/>
</dbReference>
<dbReference type="InterPro" id="IPR010869">
    <property type="entry name" value="DUF1501"/>
</dbReference>
<dbReference type="RefSeq" id="WP_406693465.1">
    <property type="nucleotide sequence ID" value="NZ_CP155447.1"/>
</dbReference>
<proteinExistence type="predicted"/>
<dbReference type="AlphaFoldDB" id="A0AAU7C6M1"/>
<dbReference type="PANTHER" id="PTHR43737">
    <property type="entry name" value="BLL7424 PROTEIN"/>
    <property type="match status" value="1"/>
</dbReference>